<dbReference type="ChiTaRS" id="FAM212B">
    <property type="organism name" value="human"/>
</dbReference>
<feature type="compositionally biased region" description="Polar residues" evidence="1">
    <location>
        <begin position="26"/>
        <end position="35"/>
    </location>
</feature>
<evidence type="ECO:0000313" key="2">
    <source>
        <dbReference type="EMBL" id="CCQ43617.1"/>
    </source>
</evidence>
<dbReference type="EMBL" id="HF584120">
    <property type="protein sequence ID" value="CCQ43617.1"/>
    <property type="molecule type" value="Genomic_DNA"/>
</dbReference>
<organism evidence="2">
    <name type="scientific">Homo sapiens</name>
    <name type="common">Human</name>
    <dbReference type="NCBI Taxonomy" id="9606"/>
    <lineage>
        <taxon>Eukaryota</taxon>
        <taxon>Metazoa</taxon>
        <taxon>Chordata</taxon>
        <taxon>Craniata</taxon>
        <taxon>Vertebrata</taxon>
        <taxon>Euteleostomi</taxon>
        <taxon>Mammalia</taxon>
        <taxon>Eutheria</taxon>
        <taxon>Euarchontoglires</taxon>
        <taxon>Primates</taxon>
        <taxon>Haplorrhini</taxon>
        <taxon>Catarrhini</taxon>
        <taxon>Hominidae</taxon>
        <taxon>Homo</taxon>
    </lineage>
</organism>
<evidence type="ECO:0000256" key="1">
    <source>
        <dbReference type="SAM" id="MobiDB-lite"/>
    </source>
</evidence>
<dbReference type="AlphaFoldDB" id="L8ECI3"/>
<name>L8ECI3_HUMAN</name>
<gene>
    <name evidence="2" type="primary">C1orf183</name>
</gene>
<accession>L8ECI3</accession>
<reference evidence="2" key="1">
    <citation type="journal article" date="2013" name="PLoS ONE">
        <title>Direct detection of alternative open reading frames translation products in human significantly expands the proteome.</title>
        <authorList>
            <person name="Vanderperre B."/>
            <person name="Lucier J.-F."/>
            <person name="Motard J."/>
            <person name="Tremblay G."/>
            <person name="Vanderperre S."/>
            <person name="Wisztorski M."/>
            <person name="Salzet M."/>
            <person name="Boisvert F.-M."/>
            <person name="Roucou X."/>
        </authorList>
    </citation>
    <scope>NUCLEOTIDE SEQUENCE</scope>
</reference>
<sequence length="46" mass="5035">MSRNNCSQEAEQPRSNCRVEAGPWSYQHSSPTVLSAPQAGRCGSRL</sequence>
<protein>
    <submittedName>
        <fullName evidence="2">Alternative protein C1orf183</fullName>
    </submittedName>
</protein>
<proteinExistence type="predicted"/>
<feature type="region of interest" description="Disordered" evidence="1">
    <location>
        <begin position="21"/>
        <end position="46"/>
    </location>
</feature>